<evidence type="ECO:0000256" key="1">
    <source>
        <dbReference type="ARBA" id="ARBA00022630"/>
    </source>
</evidence>
<dbReference type="Pfam" id="PF03358">
    <property type="entry name" value="FMN_red"/>
    <property type="match status" value="1"/>
</dbReference>
<proteinExistence type="predicted"/>
<keyword evidence="6" id="KW-1185">Reference proteome</keyword>
<evidence type="ECO:0000256" key="2">
    <source>
        <dbReference type="ARBA" id="ARBA00022643"/>
    </source>
</evidence>
<dbReference type="Proteomes" id="UP001198565">
    <property type="component" value="Unassembled WGS sequence"/>
</dbReference>
<dbReference type="InterPro" id="IPR020048">
    <property type="entry name" value="NADPH-dep_FMN_reduc_SsuE"/>
</dbReference>
<dbReference type="InterPro" id="IPR005025">
    <property type="entry name" value="FMN_Rdtase-like_dom"/>
</dbReference>
<feature type="domain" description="NADPH-dependent FMN reductase-like" evidence="4">
    <location>
        <begin position="3"/>
        <end position="141"/>
    </location>
</feature>
<evidence type="ECO:0000259" key="4">
    <source>
        <dbReference type="Pfam" id="PF03358"/>
    </source>
</evidence>
<organism evidence="5 6">
    <name type="scientific">Streptantibioticus parmotrematis</name>
    <dbReference type="NCBI Taxonomy" id="2873249"/>
    <lineage>
        <taxon>Bacteria</taxon>
        <taxon>Bacillati</taxon>
        <taxon>Actinomycetota</taxon>
        <taxon>Actinomycetes</taxon>
        <taxon>Kitasatosporales</taxon>
        <taxon>Streptomycetaceae</taxon>
        <taxon>Streptantibioticus</taxon>
    </lineage>
</organism>
<dbReference type="EC" id="1.5.1.38" evidence="5"/>
<reference evidence="5 6" key="1">
    <citation type="submission" date="2021-08" db="EMBL/GenBank/DDBJ databases">
        <title>Streptomyces sp. PTM05 isolated from lichen.</title>
        <authorList>
            <person name="Somphong A."/>
            <person name="Phongsopitanun W."/>
            <person name="Tanasupawat S."/>
        </authorList>
    </citation>
    <scope>NUCLEOTIDE SEQUENCE [LARGE SCALE GENOMIC DNA]</scope>
    <source>
        <strain evidence="5 6">Ptm05</strain>
    </source>
</reference>
<evidence type="ECO:0000256" key="3">
    <source>
        <dbReference type="ARBA" id="ARBA00023002"/>
    </source>
</evidence>
<dbReference type="NCBIfam" id="TIGR03567">
    <property type="entry name" value="FMN_reduc_SsuE"/>
    <property type="match status" value="1"/>
</dbReference>
<accession>A0ABS7QVP1</accession>
<comment type="caution">
    <text evidence="5">The sequence shown here is derived from an EMBL/GenBank/DDBJ whole genome shotgun (WGS) entry which is preliminary data.</text>
</comment>
<gene>
    <name evidence="5" type="primary">ssuE</name>
    <name evidence="5" type="ORF">K7472_16340</name>
</gene>
<dbReference type="EMBL" id="JAINVZ010000010">
    <property type="protein sequence ID" value="MBY8886425.1"/>
    <property type="molecule type" value="Genomic_DNA"/>
</dbReference>
<name>A0ABS7QVP1_9ACTN</name>
<dbReference type="RefSeq" id="WP_222978635.1">
    <property type="nucleotide sequence ID" value="NZ_JAINVZ010000010.1"/>
</dbReference>
<dbReference type="PANTHER" id="PTHR43408">
    <property type="entry name" value="FMN REDUCTASE (NADPH)"/>
    <property type="match status" value="1"/>
</dbReference>
<evidence type="ECO:0000313" key="5">
    <source>
        <dbReference type="EMBL" id="MBY8886425.1"/>
    </source>
</evidence>
<keyword evidence="1" id="KW-0285">Flavoprotein</keyword>
<dbReference type="PANTHER" id="PTHR43408:SF1">
    <property type="entry name" value="FMN REDUCTASE (NADPH)"/>
    <property type="match status" value="1"/>
</dbReference>
<sequence>MPTILAVSGSPSPSSFTQEVLGLAARRLRGRGHPVDTLPVRELPPAALLAADTEDPAVRDAVDRLIAADAVLLATPVYKAAYSGLLKAFLDLLPQYALEGKVVMPLASGGSMAHALAVDYGLRPVLASMRPVAITDAVFVPSDAAVRGPDGRREPDPLTRARLDDVTDRFEELLTAVAPAERHAEPAAPRAAA</sequence>
<dbReference type="SUPFAM" id="SSF52218">
    <property type="entry name" value="Flavoproteins"/>
    <property type="match status" value="1"/>
</dbReference>
<protein>
    <submittedName>
        <fullName evidence="5">NADPH-dependent FMN reductase</fullName>
        <ecNumber evidence="5">1.5.1.38</ecNumber>
    </submittedName>
</protein>
<dbReference type="Gene3D" id="3.40.50.360">
    <property type="match status" value="1"/>
</dbReference>
<dbReference type="InterPro" id="IPR051814">
    <property type="entry name" value="NAD(P)H-dep_FMN_reductase"/>
</dbReference>
<dbReference type="InterPro" id="IPR029039">
    <property type="entry name" value="Flavoprotein-like_sf"/>
</dbReference>
<keyword evidence="3 5" id="KW-0560">Oxidoreductase</keyword>
<evidence type="ECO:0000313" key="6">
    <source>
        <dbReference type="Proteomes" id="UP001198565"/>
    </source>
</evidence>
<keyword evidence="2" id="KW-0288">FMN</keyword>
<dbReference type="GO" id="GO:0052873">
    <property type="term" value="F:FMN reductase (NADPH) activity"/>
    <property type="evidence" value="ECO:0007669"/>
    <property type="project" value="UniProtKB-EC"/>
</dbReference>